<feature type="domain" description="HTH lysR-type" evidence="7">
    <location>
        <begin position="1"/>
        <end position="61"/>
    </location>
</feature>
<keyword evidence="4" id="KW-0804">Transcription</keyword>
<dbReference type="SUPFAM" id="SSF53850">
    <property type="entry name" value="Periplasmic binding protein-like II"/>
    <property type="match status" value="1"/>
</dbReference>
<evidence type="ECO:0000256" key="3">
    <source>
        <dbReference type="ARBA" id="ARBA00023125"/>
    </source>
</evidence>
<dbReference type="FunFam" id="1.10.10.10:FF:000001">
    <property type="entry name" value="LysR family transcriptional regulator"/>
    <property type="match status" value="1"/>
</dbReference>
<dbReference type="EMBL" id="BJZO01000022">
    <property type="protein sequence ID" value="GEO80936.1"/>
    <property type="molecule type" value="Genomic_DNA"/>
</dbReference>
<dbReference type="InterPro" id="IPR036390">
    <property type="entry name" value="WH_DNA-bd_sf"/>
</dbReference>
<evidence type="ECO:0000256" key="4">
    <source>
        <dbReference type="ARBA" id="ARBA00023163"/>
    </source>
</evidence>
<dbReference type="OrthoDB" id="9808620at2"/>
<dbReference type="PROSITE" id="PS50931">
    <property type="entry name" value="HTH_LYSR"/>
    <property type="match status" value="1"/>
</dbReference>
<dbReference type="Gene3D" id="3.40.190.290">
    <property type="match status" value="1"/>
</dbReference>
<accession>A0A512H638</accession>
<evidence type="ECO:0000256" key="5">
    <source>
        <dbReference type="ARBA" id="ARBA00039279"/>
    </source>
</evidence>
<dbReference type="AlphaFoldDB" id="A0A512H638"/>
<evidence type="ECO:0000313" key="9">
    <source>
        <dbReference type="Proteomes" id="UP000321567"/>
    </source>
</evidence>
<dbReference type="Pfam" id="PF03466">
    <property type="entry name" value="LysR_substrate"/>
    <property type="match status" value="1"/>
</dbReference>
<protein>
    <recommendedName>
        <fullName evidence="5">HTH-type transcriptional regulator CbbR</fullName>
    </recommendedName>
    <alternativeName>
        <fullName evidence="6">RuBisCO operon transcriptional regulator</fullName>
    </alternativeName>
</protein>
<gene>
    <name evidence="8" type="ORF">ROR02_10670</name>
</gene>
<dbReference type="InterPro" id="IPR005119">
    <property type="entry name" value="LysR_subst-bd"/>
</dbReference>
<comment type="similarity">
    <text evidence="1">Belongs to the LysR transcriptional regulatory family.</text>
</comment>
<dbReference type="GO" id="GO:0003700">
    <property type="term" value="F:DNA-binding transcription factor activity"/>
    <property type="evidence" value="ECO:0007669"/>
    <property type="project" value="InterPro"/>
</dbReference>
<dbReference type="PRINTS" id="PR00039">
    <property type="entry name" value="HTHLYSR"/>
</dbReference>
<comment type="caution">
    <text evidence="8">The sequence shown here is derived from an EMBL/GenBank/DDBJ whole genome shotgun (WGS) entry which is preliminary data.</text>
</comment>
<dbReference type="SUPFAM" id="SSF46785">
    <property type="entry name" value="Winged helix' DNA-binding domain"/>
    <property type="match status" value="1"/>
</dbReference>
<name>A0A512H638_9PROT</name>
<evidence type="ECO:0000256" key="1">
    <source>
        <dbReference type="ARBA" id="ARBA00009437"/>
    </source>
</evidence>
<evidence type="ECO:0000256" key="6">
    <source>
        <dbReference type="ARBA" id="ARBA00043141"/>
    </source>
</evidence>
<dbReference type="Proteomes" id="UP000321567">
    <property type="component" value="Unassembled WGS sequence"/>
</dbReference>
<dbReference type="GO" id="GO:0000976">
    <property type="term" value="F:transcription cis-regulatory region binding"/>
    <property type="evidence" value="ECO:0007669"/>
    <property type="project" value="TreeGrafter"/>
</dbReference>
<keyword evidence="3" id="KW-0238">DNA-binding</keyword>
<dbReference type="CDD" id="cd08419">
    <property type="entry name" value="PBP2_CbbR_RubisCO_like"/>
    <property type="match status" value="1"/>
</dbReference>
<dbReference type="PANTHER" id="PTHR30126:SF5">
    <property type="entry name" value="HTH-TYPE TRANSCRIPTIONAL ACTIVATOR CMPR"/>
    <property type="match status" value="1"/>
</dbReference>
<dbReference type="InterPro" id="IPR000847">
    <property type="entry name" value="LysR_HTH_N"/>
</dbReference>
<dbReference type="Gene3D" id="1.10.10.10">
    <property type="entry name" value="Winged helix-like DNA-binding domain superfamily/Winged helix DNA-binding domain"/>
    <property type="match status" value="1"/>
</dbReference>
<evidence type="ECO:0000256" key="2">
    <source>
        <dbReference type="ARBA" id="ARBA00023015"/>
    </source>
</evidence>
<keyword evidence="9" id="KW-1185">Reference proteome</keyword>
<evidence type="ECO:0000313" key="8">
    <source>
        <dbReference type="EMBL" id="GEO80936.1"/>
    </source>
</evidence>
<sequence>MRHATLRQMQIFEAVARHLSFSDAARTMGLTQPAVSLQIKQLEGMAGLKLFEQIGRTLSLTPAGQTLLGHVRIILGAVQDTEEAMEALRGSRAGVLRIGVVSTAKYFAPGLLSAFTARHPGVELSLTVANRERILALIADNALDVFVMGRPPTDPPVLAQPFAANPMVMVAPPDHPLIGRKVRLIDLEGETFLLREPGSGTRILMETLLAEGGVTPRRVIEMSSNETIKQAVMAGMGVSLLSRLTMTLELTVGRLHELDVEGLPVRRQWYVVIRQGKHLLPVAEALVAFLKDEGAGLIGQAVRQLEHASCPECVDV</sequence>
<dbReference type="InterPro" id="IPR036388">
    <property type="entry name" value="WH-like_DNA-bd_sf"/>
</dbReference>
<dbReference type="RefSeq" id="WP_147162981.1">
    <property type="nucleotide sequence ID" value="NZ_BJZO01000022.1"/>
</dbReference>
<evidence type="ECO:0000259" key="7">
    <source>
        <dbReference type="PROSITE" id="PS50931"/>
    </source>
</evidence>
<reference evidence="8 9" key="1">
    <citation type="submission" date="2019-07" db="EMBL/GenBank/DDBJ databases">
        <title>Whole genome shotgun sequence of Rhodospirillum oryzae NBRC 107573.</title>
        <authorList>
            <person name="Hosoyama A."/>
            <person name="Uohara A."/>
            <person name="Ohji S."/>
            <person name="Ichikawa N."/>
        </authorList>
    </citation>
    <scope>NUCLEOTIDE SEQUENCE [LARGE SCALE GENOMIC DNA]</scope>
    <source>
        <strain evidence="8 9">NBRC 107573</strain>
    </source>
</reference>
<dbReference type="PANTHER" id="PTHR30126">
    <property type="entry name" value="HTH-TYPE TRANSCRIPTIONAL REGULATOR"/>
    <property type="match status" value="1"/>
</dbReference>
<proteinExistence type="inferred from homology"/>
<dbReference type="Pfam" id="PF00126">
    <property type="entry name" value="HTH_1"/>
    <property type="match status" value="1"/>
</dbReference>
<keyword evidence="2" id="KW-0805">Transcription regulation</keyword>
<organism evidence="8 9">
    <name type="scientific">Pararhodospirillum oryzae</name>
    <dbReference type="NCBI Taxonomy" id="478448"/>
    <lineage>
        <taxon>Bacteria</taxon>
        <taxon>Pseudomonadati</taxon>
        <taxon>Pseudomonadota</taxon>
        <taxon>Alphaproteobacteria</taxon>
        <taxon>Rhodospirillales</taxon>
        <taxon>Rhodospirillaceae</taxon>
        <taxon>Pararhodospirillum</taxon>
    </lineage>
</organism>